<dbReference type="EMBL" id="QAYG01000001">
    <property type="protein sequence ID" value="PTW62699.1"/>
    <property type="molecule type" value="Genomic_DNA"/>
</dbReference>
<dbReference type="InterPro" id="IPR005770">
    <property type="entry name" value="PhnD"/>
</dbReference>
<dbReference type="Gene3D" id="3.40.190.10">
    <property type="entry name" value="Periplasmic binding protein-like II"/>
    <property type="match status" value="2"/>
</dbReference>
<protein>
    <submittedName>
        <fullName evidence="3">Phosphonate transport system substrate-binding protein</fullName>
    </submittedName>
</protein>
<keyword evidence="4" id="KW-1185">Reference proteome</keyword>
<reference evidence="3 4" key="1">
    <citation type="submission" date="2018-04" db="EMBL/GenBank/DDBJ databases">
        <title>Genomic Encyclopedia of Archaeal and Bacterial Type Strains, Phase II (KMG-II): from individual species to whole genera.</title>
        <authorList>
            <person name="Goeker M."/>
        </authorList>
    </citation>
    <scope>NUCLEOTIDE SEQUENCE [LARGE SCALE GENOMIC DNA]</scope>
    <source>
        <strain evidence="3 4">DSM 23382</strain>
    </source>
</reference>
<dbReference type="Proteomes" id="UP000244081">
    <property type="component" value="Unassembled WGS sequence"/>
</dbReference>
<dbReference type="GO" id="GO:0055085">
    <property type="term" value="P:transmembrane transport"/>
    <property type="evidence" value="ECO:0007669"/>
    <property type="project" value="InterPro"/>
</dbReference>
<accession>A0A2T5VG18</accession>
<evidence type="ECO:0000313" key="4">
    <source>
        <dbReference type="Proteomes" id="UP000244081"/>
    </source>
</evidence>
<comment type="similarity">
    <text evidence="1">Belongs to the phosphate/phosphite/phosphonate binding protein family.</text>
</comment>
<dbReference type="NCBIfam" id="TIGR01098">
    <property type="entry name" value="3A0109s03R"/>
    <property type="match status" value="1"/>
</dbReference>
<dbReference type="GO" id="GO:0043190">
    <property type="term" value="C:ATP-binding cassette (ABC) transporter complex"/>
    <property type="evidence" value="ECO:0007669"/>
    <property type="project" value="InterPro"/>
</dbReference>
<sequence length="309" mass="33070">MALAVLAFCAAGGARAQEPGKAGAGLSEPPQTDWRSQVRSLRIGVLSPGGEERELTMAEPFRAHMQETLGLPVKLVPARDMRALIDAIVNGRVDYARMSASAFASGWALCRCLEPLAAPQAADGTRDYRAIAVARTSVAINRLGDLKGKRVIFSEPGSVSGYMVPIAVLRGQGIDTAHYFSAQNHAEGPQTAIAAMLRGDYDAAFAWSSLAGERGEGYSLGPLRRMVAQGRLDMDAIRIIWQSDPIPHPPQVVRANLPEDLKSLIRAALFDLLAAEPEAYDATEPAFSGGFVAVTRDSYTVLLHAFALQ</sequence>
<dbReference type="PANTHER" id="PTHR35841">
    <property type="entry name" value="PHOSPHONATES-BINDING PERIPLASMIC PROTEIN"/>
    <property type="match status" value="1"/>
</dbReference>
<dbReference type="PANTHER" id="PTHR35841:SF1">
    <property type="entry name" value="PHOSPHONATES-BINDING PERIPLASMIC PROTEIN"/>
    <property type="match status" value="1"/>
</dbReference>
<comment type="caution">
    <text evidence="3">The sequence shown here is derived from an EMBL/GenBank/DDBJ whole genome shotgun (WGS) entry which is preliminary data.</text>
</comment>
<evidence type="ECO:0000256" key="2">
    <source>
        <dbReference type="ARBA" id="ARBA00022729"/>
    </source>
</evidence>
<dbReference type="SUPFAM" id="SSF53850">
    <property type="entry name" value="Periplasmic binding protein-like II"/>
    <property type="match status" value="1"/>
</dbReference>
<evidence type="ECO:0000256" key="1">
    <source>
        <dbReference type="ARBA" id="ARBA00007162"/>
    </source>
</evidence>
<gene>
    <name evidence="3" type="ORF">C8N35_101746</name>
</gene>
<dbReference type="Pfam" id="PF12974">
    <property type="entry name" value="Phosphonate-bd"/>
    <property type="match status" value="1"/>
</dbReference>
<keyword evidence="2" id="KW-0732">Signal</keyword>
<organism evidence="3 4">
    <name type="scientific">Breoghania corrubedonensis</name>
    <dbReference type="NCBI Taxonomy" id="665038"/>
    <lineage>
        <taxon>Bacteria</taxon>
        <taxon>Pseudomonadati</taxon>
        <taxon>Pseudomonadota</taxon>
        <taxon>Alphaproteobacteria</taxon>
        <taxon>Hyphomicrobiales</taxon>
        <taxon>Stappiaceae</taxon>
        <taxon>Breoghania</taxon>
    </lineage>
</organism>
<dbReference type="AlphaFoldDB" id="A0A2T5VG18"/>
<evidence type="ECO:0000313" key="3">
    <source>
        <dbReference type="EMBL" id="PTW62699.1"/>
    </source>
</evidence>
<proteinExistence type="inferred from homology"/>
<name>A0A2T5VG18_9HYPH</name>